<keyword evidence="1" id="KW-0808">Transferase</keyword>
<dbReference type="InParanoid" id="A0A7J7DTB7"/>
<reference evidence="1 2" key="1">
    <citation type="journal article" date="2020" name="Nat. Commun.">
        <title>Genome of Tripterygium wilfordii and identification of cytochrome P450 involved in triptolide biosynthesis.</title>
        <authorList>
            <person name="Tu L."/>
            <person name="Su P."/>
            <person name="Zhang Z."/>
            <person name="Gao L."/>
            <person name="Wang J."/>
            <person name="Hu T."/>
            <person name="Zhou J."/>
            <person name="Zhang Y."/>
            <person name="Zhao Y."/>
            <person name="Liu Y."/>
            <person name="Song Y."/>
            <person name="Tong Y."/>
            <person name="Lu Y."/>
            <person name="Yang J."/>
            <person name="Xu C."/>
            <person name="Jia M."/>
            <person name="Peters R.J."/>
            <person name="Huang L."/>
            <person name="Gao W."/>
        </authorList>
    </citation>
    <scope>NUCLEOTIDE SEQUENCE [LARGE SCALE GENOMIC DNA]</scope>
    <source>
        <strain evidence="2">cv. XIE 37</strain>
        <tissue evidence="1">Leaf</tissue>
    </source>
</reference>
<gene>
    <name evidence="1" type="ORF">HS088_TW04G01512</name>
</gene>
<keyword evidence="1" id="KW-0315">Glutamine amidotransferase</keyword>
<dbReference type="AlphaFoldDB" id="A0A7J7DTB7"/>
<dbReference type="EMBL" id="JAAARO010000004">
    <property type="protein sequence ID" value="KAF5749543.1"/>
    <property type="molecule type" value="Genomic_DNA"/>
</dbReference>
<name>A0A7J7DTB7_TRIWF</name>
<comment type="caution">
    <text evidence="1">The sequence shown here is derived from an EMBL/GenBank/DDBJ whole genome shotgun (WGS) entry which is preliminary data.</text>
</comment>
<evidence type="ECO:0000313" key="1">
    <source>
        <dbReference type="EMBL" id="KAF5749543.1"/>
    </source>
</evidence>
<proteinExistence type="predicted"/>
<keyword evidence="2" id="KW-1185">Reference proteome</keyword>
<sequence length="53" mass="6359">MAAGKRFDVLFCADDSEYVKKMYEGYFDVFRKMLAQDDKRLDMLRVAFPNEKR</sequence>
<protein>
    <submittedName>
        <fullName evidence="1">Putative glutamine amidotransferase</fullName>
    </submittedName>
</protein>
<accession>A0A7J7DTB7</accession>
<organism evidence="1 2">
    <name type="scientific">Tripterygium wilfordii</name>
    <name type="common">Thunder God vine</name>
    <dbReference type="NCBI Taxonomy" id="458696"/>
    <lineage>
        <taxon>Eukaryota</taxon>
        <taxon>Viridiplantae</taxon>
        <taxon>Streptophyta</taxon>
        <taxon>Embryophyta</taxon>
        <taxon>Tracheophyta</taxon>
        <taxon>Spermatophyta</taxon>
        <taxon>Magnoliopsida</taxon>
        <taxon>eudicotyledons</taxon>
        <taxon>Gunneridae</taxon>
        <taxon>Pentapetalae</taxon>
        <taxon>rosids</taxon>
        <taxon>fabids</taxon>
        <taxon>Celastrales</taxon>
        <taxon>Celastraceae</taxon>
        <taxon>Tripterygium</taxon>
    </lineage>
</organism>
<evidence type="ECO:0000313" key="2">
    <source>
        <dbReference type="Proteomes" id="UP000593562"/>
    </source>
</evidence>
<dbReference type="Proteomes" id="UP000593562">
    <property type="component" value="Unassembled WGS sequence"/>
</dbReference>
<dbReference type="GO" id="GO:0016740">
    <property type="term" value="F:transferase activity"/>
    <property type="evidence" value="ECO:0007669"/>
    <property type="project" value="UniProtKB-KW"/>
</dbReference>